<dbReference type="EMBL" id="JYDR01000087">
    <property type="protein sequence ID" value="KRY69656.1"/>
    <property type="molecule type" value="Genomic_DNA"/>
</dbReference>
<dbReference type="AlphaFoldDB" id="A0A0V1E7P7"/>
<dbReference type="Proteomes" id="UP000054632">
    <property type="component" value="Unassembled WGS sequence"/>
</dbReference>
<name>A0A0V1E7P7_TRIPS</name>
<comment type="caution">
    <text evidence="1">The sequence shown here is derived from an EMBL/GenBank/DDBJ whole genome shotgun (WGS) entry which is preliminary data.</text>
</comment>
<gene>
    <name evidence="1" type="ORF">T4A_11444</name>
</gene>
<evidence type="ECO:0000313" key="1">
    <source>
        <dbReference type="EMBL" id="KRY69656.1"/>
    </source>
</evidence>
<reference evidence="1 2" key="1">
    <citation type="submission" date="2015-01" db="EMBL/GenBank/DDBJ databases">
        <title>Evolution of Trichinella species and genotypes.</title>
        <authorList>
            <person name="Korhonen P.K."/>
            <person name="Edoardo P."/>
            <person name="Giuseppe L.R."/>
            <person name="Gasser R.B."/>
        </authorList>
    </citation>
    <scope>NUCLEOTIDE SEQUENCE [LARGE SCALE GENOMIC DNA]</scope>
    <source>
        <strain evidence="1">ISS13</strain>
    </source>
</reference>
<sequence length="69" mass="8016">MVGSPTCADYVISISNFKLETPFHNTWIARSTIRQRYSIHIKRISEFHAVECDTTHYNHSLPSSFERTS</sequence>
<evidence type="ECO:0000313" key="2">
    <source>
        <dbReference type="Proteomes" id="UP000054632"/>
    </source>
</evidence>
<organism evidence="1 2">
    <name type="scientific">Trichinella pseudospiralis</name>
    <name type="common">Parasitic roundworm</name>
    <dbReference type="NCBI Taxonomy" id="6337"/>
    <lineage>
        <taxon>Eukaryota</taxon>
        <taxon>Metazoa</taxon>
        <taxon>Ecdysozoa</taxon>
        <taxon>Nematoda</taxon>
        <taxon>Enoplea</taxon>
        <taxon>Dorylaimia</taxon>
        <taxon>Trichinellida</taxon>
        <taxon>Trichinellidae</taxon>
        <taxon>Trichinella</taxon>
    </lineage>
</organism>
<protein>
    <submittedName>
        <fullName evidence="1">Uncharacterized protein</fullName>
    </submittedName>
</protein>
<proteinExistence type="predicted"/>
<accession>A0A0V1E7P7</accession>